<comment type="caution">
    <text evidence="1">The sequence shown here is derived from an EMBL/GenBank/DDBJ whole genome shotgun (WGS) entry which is preliminary data.</text>
</comment>
<proteinExistence type="predicted"/>
<gene>
    <name evidence="1" type="ORF">B0T25DRAFT_449947</name>
</gene>
<keyword evidence="2" id="KW-1185">Reference proteome</keyword>
<organism evidence="1 2">
    <name type="scientific">Lasiosphaeria hispida</name>
    <dbReference type="NCBI Taxonomy" id="260671"/>
    <lineage>
        <taxon>Eukaryota</taxon>
        <taxon>Fungi</taxon>
        <taxon>Dikarya</taxon>
        <taxon>Ascomycota</taxon>
        <taxon>Pezizomycotina</taxon>
        <taxon>Sordariomycetes</taxon>
        <taxon>Sordariomycetidae</taxon>
        <taxon>Sordariales</taxon>
        <taxon>Lasiosphaeriaceae</taxon>
        <taxon>Lasiosphaeria</taxon>
    </lineage>
</organism>
<evidence type="ECO:0000313" key="2">
    <source>
        <dbReference type="Proteomes" id="UP001275084"/>
    </source>
</evidence>
<protein>
    <submittedName>
        <fullName evidence="1">Uncharacterized protein</fullName>
    </submittedName>
</protein>
<accession>A0AAJ0MFT3</accession>
<dbReference type="EMBL" id="JAUIQD010000003">
    <property type="protein sequence ID" value="KAK3357056.1"/>
    <property type="molecule type" value="Genomic_DNA"/>
</dbReference>
<evidence type="ECO:0000313" key="1">
    <source>
        <dbReference type="EMBL" id="KAK3357056.1"/>
    </source>
</evidence>
<reference evidence="1" key="2">
    <citation type="submission" date="2023-06" db="EMBL/GenBank/DDBJ databases">
        <authorList>
            <consortium name="Lawrence Berkeley National Laboratory"/>
            <person name="Haridas S."/>
            <person name="Hensen N."/>
            <person name="Bonometti L."/>
            <person name="Westerberg I."/>
            <person name="Brannstrom I.O."/>
            <person name="Guillou S."/>
            <person name="Cros-Aarteil S."/>
            <person name="Calhoun S."/>
            <person name="Kuo A."/>
            <person name="Mondo S."/>
            <person name="Pangilinan J."/>
            <person name="Riley R."/>
            <person name="Labutti K."/>
            <person name="Andreopoulos B."/>
            <person name="Lipzen A."/>
            <person name="Chen C."/>
            <person name="Yanf M."/>
            <person name="Daum C."/>
            <person name="Ng V."/>
            <person name="Clum A."/>
            <person name="Steindorff A."/>
            <person name="Ohm R."/>
            <person name="Martin F."/>
            <person name="Silar P."/>
            <person name="Natvig D."/>
            <person name="Lalanne C."/>
            <person name="Gautier V."/>
            <person name="Ament-Velasquez S.L."/>
            <person name="Kruys A."/>
            <person name="Hutchinson M.I."/>
            <person name="Powell A.J."/>
            <person name="Barry K."/>
            <person name="Miller A.N."/>
            <person name="Grigoriev I.V."/>
            <person name="Debuchy R."/>
            <person name="Gladieux P."/>
            <person name="Thoren M.H."/>
            <person name="Johannesson H."/>
        </authorList>
    </citation>
    <scope>NUCLEOTIDE SEQUENCE</scope>
    <source>
        <strain evidence="1">CBS 955.72</strain>
    </source>
</reference>
<dbReference type="AlphaFoldDB" id="A0AAJ0MFT3"/>
<sequence>MVTPKSLLDIYAQQTLKLHNELGVSENARRQLQAYDDWQKGRIDRNELVGRIVRVSPNMNQTVINTITECAEIMHKHERVRHCVATIQLCADILTPADKTPVVKGFPFFKLPMELRGVVYRNLWFRDQSNVRSVCIVATSKDAECTCLGYESRPHHSRENISIALGLTCRKARAEFFTFMYMFARLTFECCCDLNYHLRVNKDLLRCVTSIKVHWTGAESHLAFTNLSKARNLTRLEVVISQSTTTIPTLREIDMRRYFAVPRPIRLTETLGIDELMEIRGIKVLAVTHVGQRQGTVRSSEEDRVNLLALLSASLKLPRPALPPPTAATAVNGASNNE</sequence>
<reference evidence="1" key="1">
    <citation type="journal article" date="2023" name="Mol. Phylogenet. Evol.">
        <title>Genome-scale phylogeny and comparative genomics of the fungal order Sordariales.</title>
        <authorList>
            <person name="Hensen N."/>
            <person name="Bonometti L."/>
            <person name="Westerberg I."/>
            <person name="Brannstrom I.O."/>
            <person name="Guillou S."/>
            <person name="Cros-Aarteil S."/>
            <person name="Calhoun S."/>
            <person name="Haridas S."/>
            <person name="Kuo A."/>
            <person name="Mondo S."/>
            <person name="Pangilinan J."/>
            <person name="Riley R."/>
            <person name="LaButti K."/>
            <person name="Andreopoulos B."/>
            <person name="Lipzen A."/>
            <person name="Chen C."/>
            <person name="Yan M."/>
            <person name="Daum C."/>
            <person name="Ng V."/>
            <person name="Clum A."/>
            <person name="Steindorff A."/>
            <person name="Ohm R.A."/>
            <person name="Martin F."/>
            <person name="Silar P."/>
            <person name="Natvig D.O."/>
            <person name="Lalanne C."/>
            <person name="Gautier V."/>
            <person name="Ament-Velasquez S.L."/>
            <person name="Kruys A."/>
            <person name="Hutchinson M.I."/>
            <person name="Powell A.J."/>
            <person name="Barry K."/>
            <person name="Miller A.N."/>
            <person name="Grigoriev I.V."/>
            <person name="Debuchy R."/>
            <person name="Gladieux P."/>
            <person name="Hiltunen Thoren M."/>
            <person name="Johannesson H."/>
        </authorList>
    </citation>
    <scope>NUCLEOTIDE SEQUENCE</scope>
    <source>
        <strain evidence="1">CBS 955.72</strain>
    </source>
</reference>
<name>A0AAJ0MFT3_9PEZI</name>
<dbReference type="Proteomes" id="UP001275084">
    <property type="component" value="Unassembled WGS sequence"/>
</dbReference>